<name>A0A9N9IYF1_9GLOM</name>
<reference evidence="1" key="1">
    <citation type="submission" date="2021-06" db="EMBL/GenBank/DDBJ databases">
        <authorList>
            <person name="Kallberg Y."/>
            <person name="Tangrot J."/>
            <person name="Rosling A."/>
        </authorList>
    </citation>
    <scope>NUCLEOTIDE SEQUENCE</scope>
    <source>
        <strain evidence="1">FL130A</strain>
    </source>
</reference>
<evidence type="ECO:0000313" key="2">
    <source>
        <dbReference type="Proteomes" id="UP000789508"/>
    </source>
</evidence>
<feature type="non-terminal residue" evidence="1">
    <location>
        <position position="1"/>
    </location>
</feature>
<organism evidence="1 2">
    <name type="scientific">Ambispora leptoticha</name>
    <dbReference type="NCBI Taxonomy" id="144679"/>
    <lineage>
        <taxon>Eukaryota</taxon>
        <taxon>Fungi</taxon>
        <taxon>Fungi incertae sedis</taxon>
        <taxon>Mucoromycota</taxon>
        <taxon>Glomeromycotina</taxon>
        <taxon>Glomeromycetes</taxon>
        <taxon>Archaeosporales</taxon>
        <taxon>Ambisporaceae</taxon>
        <taxon>Ambispora</taxon>
    </lineage>
</organism>
<evidence type="ECO:0000313" key="1">
    <source>
        <dbReference type="EMBL" id="CAG8756367.1"/>
    </source>
</evidence>
<feature type="non-terminal residue" evidence="1">
    <location>
        <position position="66"/>
    </location>
</feature>
<keyword evidence="2" id="KW-1185">Reference proteome</keyword>
<dbReference type="AlphaFoldDB" id="A0A9N9IYF1"/>
<gene>
    <name evidence="1" type="ORF">ALEPTO_LOCUS13501</name>
</gene>
<protein>
    <submittedName>
        <fullName evidence="1">1128_t:CDS:1</fullName>
    </submittedName>
</protein>
<comment type="caution">
    <text evidence="1">The sequence shown here is derived from an EMBL/GenBank/DDBJ whole genome shotgun (WGS) entry which is preliminary data.</text>
</comment>
<dbReference type="EMBL" id="CAJVPS010043763">
    <property type="protein sequence ID" value="CAG8756367.1"/>
    <property type="molecule type" value="Genomic_DNA"/>
</dbReference>
<proteinExistence type="predicted"/>
<dbReference type="Proteomes" id="UP000789508">
    <property type="component" value="Unassembled WGS sequence"/>
</dbReference>
<accession>A0A9N9IYF1</accession>
<sequence>DRACFTYIACGLVLNNHSFYASLHTHDSFETDNHQEHNETLHNTAILNKETQELQKFNTEQTFAAD</sequence>